<comment type="similarity">
    <text evidence="6">Belongs to the ABC transporter superfamily. Sulfate/tungstate importer (TC 3.A.1.6) family.</text>
</comment>
<evidence type="ECO:0000256" key="10">
    <source>
        <dbReference type="ARBA" id="ARBA00047936"/>
    </source>
</evidence>
<keyword evidence="4" id="KW-0547">Nucleotide-binding</keyword>
<dbReference type="SUPFAM" id="SSF50331">
    <property type="entry name" value="MOP-like"/>
    <property type="match status" value="1"/>
</dbReference>
<dbReference type="InterPro" id="IPR017871">
    <property type="entry name" value="ABC_transporter-like_CS"/>
</dbReference>
<dbReference type="Gene3D" id="2.40.50.140">
    <property type="entry name" value="Nucleic acid-binding proteins"/>
    <property type="match status" value="1"/>
</dbReference>
<dbReference type="GO" id="GO:0016887">
    <property type="term" value="F:ATP hydrolysis activity"/>
    <property type="evidence" value="ECO:0007669"/>
    <property type="project" value="InterPro"/>
</dbReference>
<dbReference type="PANTHER" id="PTHR42781:SF4">
    <property type="entry name" value="SPERMIDINE_PUTRESCINE IMPORT ATP-BINDING PROTEIN POTA"/>
    <property type="match status" value="1"/>
</dbReference>
<evidence type="ECO:0000313" key="13">
    <source>
        <dbReference type="EMBL" id="MCQ6961712.1"/>
    </source>
</evidence>
<evidence type="ECO:0000256" key="8">
    <source>
        <dbReference type="ARBA" id="ARBA00039025"/>
    </source>
</evidence>
<dbReference type="Pfam" id="PF00005">
    <property type="entry name" value="ABC_tran"/>
    <property type="match status" value="1"/>
</dbReference>
<evidence type="ECO:0000256" key="6">
    <source>
        <dbReference type="ARBA" id="ARBA00038307"/>
    </source>
</evidence>
<evidence type="ECO:0000256" key="4">
    <source>
        <dbReference type="ARBA" id="ARBA00022741"/>
    </source>
</evidence>
<dbReference type="InterPro" id="IPR003593">
    <property type="entry name" value="AAA+_ATPase"/>
</dbReference>
<comment type="subunit">
    <text evidence="7">The complex is composed of two ATP-binding proteins (WtpC), two transmembrane proteins (WtpB) and a solute-binding protein (WtpA).</text>
</comment>
<dbReference type="GO" id="GO:0043190">
    <property type="term" value="C:ATP-binding cassette (ABC) transporter complex"/>
    <property type="evidence" value="ECO:0007669"/>
    <property type="project" value="InterPro"/>
</dbReference>
<dbReference type="Pfam" id="PF08402">
    <property type="entry name" value="TOBE_2"/>
    <property type="match status" value="1"/>
</dbReference>
<sequence length="373" mass="42209">MGIRVDFRKRYYRKKSDKKRGIEPAFLLDAKFEAGNELVVLFGRSGSGKTTTLQCISGLLEPNGGKIIVNDRTYFDCHKQINLPVQERSLGYVFQNYALFPHMDVKKNIAYGLKGWGEEEKDRRVREMLHLLHIEGLEDNYPSQLSGGQKQRVALARALAPKPDILLLDEPFSALDMIVRMKLRERIKQIQRELGIPVLFITHNHVEAFTIADKVVVFHEGRVQQTGTPEEVFYHPNNRHVAELVGMSNIFGDAVVVEADNGSGTVLLKSGEMLIKANNTGLRTGDRTSWGIRPENIRILREDMEGTTQESNIFSASVRSTINKGSSRLMALEVPEHQDLLFAEVPNQLLENRGLQTGDACRIRIDMNRIVLF</sequence>
<dbReference type="PROSITE" id="PS00211">
    <property type="entry name" value="ABC_TRANSPORTER_1"/>
    <property type="match status" value="1"/>
</dbReference>
<dbReference type="Gene3D" id="2.40.50.100">
    <property type="match status" value="1"/>
</dbReference>
<dbReference type="RefSeq" id="WP_256621364.1">
    <property type="nucleotide sequence ID" value="NZ_JTEO01000001.1"/>
</dbReference>
<comment type="catalytic activity">
    <reaction evidence="10">
        <text>tungstate(in) + ATP + H2O = tungstate(out) + ADP + phosphate + H(+)</text>
        <dbReference type="Rhea" id="RHEA:35027"/>
        <dbReference type="ChEBI" id="CHEBI:15377"/>
        <dbReference type="ChEBI" id="CHEBI:15378"/>
        <dbReference type="ChEBI" id="CHEBI:30616"/>
        <dbReference type="ChEBI" id="CHEBI:43474"/>
        <dbReference type="ChEBI" id="CHEBI:46502"/>
        <dbReference type="ChEBI" id="CHEBI:456216"/>
        <dbReference type="EC" id="7.3.2.6"/>
    </reaction>
</comment>
<dbReference type="GO" id="GO:0005524">
    <property type="term" value="F:ATP binding"/>
    <property type="evidence" value="ECO:0007669"/>
    <property type="project" value="UniProtKB-KW"/>
</dbReference>
<comment type="caution">
    <text evidence="13">The sequence shown here is derived from an EMBL/GenBank/DDBJ whole genome shotgun (WGS) entry which is preliminary data.</text>
</comment>
<evidence type="ECO:0000256" key="1">
    <source>
        <dbReference type="ARBA" id="ARBA00004202"/>
    </source>
</evidence>
<dbReference type="InterPro" id="IPR050093">
    <property type="entry name" value="ABC_SmlMolc_Importer"/>
</dbReference>
<gene>
    <name evidence="13" type="ORF">PV02_00545</name>
</gene>
<dbReference type="InterPro" id="IPR027417">
    <property type="entry name" value="P-loop_NTPase"/>
</dbReference>
<evidence type="ECO:0000256" key="5">
    <source>
        <dbReference type="ARBA" id="ARBA00022840"/>
    </source>
</evidence>
<evidence type="ECO:0000256" key="2">
    <source>
        <dbReference type="ARBA" id="ARBA00022448"/>
    </source>
</evidence>
<evidence type="ECO:0000259" key="12">
    <source>
        <dbReference type="PROSITE" id="PS50893"/>
    </source>
</evidence>
<keyword evidence="5 13" id="KW-0067">ATP-binding</keyword>
<dbReference type="EC" id="7.3.2.6" evidence="8"/>
<name>A0AAE3H6Z0_9EURY</name>
<dbReference type="Gene3D" id="3.40.50.300">
    <property type="entry name" value="P-loop containing nucleotide triphosphate hydrolases"/>
    <property type="match status" value="1"/>
</dbReference>
<dbReference type="InterPro" id="IPR012340">
    <property type="entry name" value="NA-bd_OB-fold"/>
</dbReference>
<evidence type="ECO:0000256" key="9">
    <source>
        <dbReference type="ARBA" id="ARBA00041133"/>
    </source>
</evidence>
<evidence type="ECO:0000256" key="3">
    <source>
        <dbReference type="ARBA" id="ARBA00022505"/>
    </source>
</evidence>
<dbReference type="PANTHER" id="PTHR42781">
    <property type="entry name" value="SPERMIDINE/PUTRESCINE IMPORT ATP-BINDING PROTEIN POTA"/>
    <property type="match status" value="1"/>
</dbReference>
<evidence type="ECO:0000256" key="11">
    <source>
        <dbReference type="ARBA" id="ARBA00057369"/>
    </source>
</evidence>
<dbReference type="EMBL" id="JTEO01000001">
    <property type="protein sequence ID" value="MCQ6961712.1"/>
    <property type="molecule type" value="Genomic_DNA"/>
</dbReference>
<dbReference type="PROSITE" id="PS50893">
    <property type="entry name" value="ABC_TRANSPORTER_2"/>
    <property type="match status" value="1"/>
</dbReference>
<evidence type="ECO:0000256" key="7">
    <source>
        <dbReference type="ARBA" id="ARBA00038781"/>
    </source>
</evidence>
<proteinExistence type="inferred from homology"/>
<keyword evidence="2" id="KW-0813">Transport</keyword>
<dbReference type="SUPFAM" id="SSF52540">
    <property type="entry name" value="P-loop containing nucleoside triphosphate hydrolases"/>
    <property type="match status" value="1"/>
</dbReference>
<keyword evidence="3" id="KW-0500">Molybdenum</keyword>
<dbReference type="AlphaFoldDB" id="A0AAE3H6Z0"/>
<accession>A0AAE3H6Z0</accession>
<dbReference type="InterPro" id="IPR008995">
    <property type="entry name" value="Mo/tungstate-bd_C_term_dom"/>
</dbReference>
<organism evidence="13 14">
    <name type="scientific">Methanolobus chelungpuianus</name>
    <dbReference type="NCBI Taxonomy" id="502115"/>
    <lineage>
        <taxon>Archaea</taxon>
        <taxon>Methanobacteriati</taxon>
        <taxon>Methanobacteriota</taxon>
        <taxon>Stenosarchaea group</taxon>
        <taxon>Methanomicrobia</taxon>
        <taxon>Methanosarcinales</taxon>
        <taxon>Methanosarcinaceae</taxon>
        <taxon>Methanolobus</taxon>
    </lineage>
</organism>
<reference evidence="13 14" key="1">
    <citation type="journal article" date="2011" name="Appl. Environ. Microbiol.">
        <title>Methanogenic archaea isolated from Taiwan's Chelungpu fault.</title>
        <authorList>
            <person name="Wu S.Y."/>
            <person name="Lai M.C."/>
        </authorList>
    </citation>
    <scope>NUCLEOTIDE SEQUENCE [LARGE SCALE GENOMIC DNA]</scope>
    <source>
        <strain evidence="13 14">St545Mb</strain>
    </source>
</reference>
<dbReference type="FunFam" id="3.40.50.300:FF:000425">
    <property type="entry name" value="Probable ABC transporter, ATP-binding subunit"/>
    <property type="match status" value="1"/>
</dbReference>
<dbReference type="GO" id="GO:1901238">
    <property type="term" value="F:ABC-type tungstate transporter activity"/>
    <property type="evidence" value="ECO:0007669"/>
    <property type="project" value="UniProtKB-EC"/>
</dbReference>
<dbReference type="SMART" id="SM00382">
    <property type="entry name" value="AAA"/>
    <property type="match status" value="1"/>
</dbReference>
<protein>
    <recommendedName>
        <fullName evidence="9">Molybdate/tungstate import ATP-binding protein WtpC</fullName>
        <ecNumber evidence="8">7.3.2.6</ecNumber>
    </recommendedName>
</protein>
<feature type="domain" description="ABC transporter" evidence="12">
    <location>
        <begin position="3"/>
        <end position="245"/>
    </location>
</feature>
<comment type="subcellular location">
    <subcellularLocation>
        <location evidence="1">Cell membrane</location>
        <topology evidence="1">Peripheral membrane protein</topology>
    </subcellularLocation>
</comment>
<dbReference type="InterPro" id="IPR013611">
    <property type="entry name" value="Transp-assoc_OB_typ2"/>
</dbReference>
<keyword evidence="14" id="KW-1185">Reference proteome</keyword>
<comment type="function">
    <text evidence="11">Part of the ABC transporter complex WtpABC involved in molybdate/tungstate import. Responsible for energy coupling to the transport system.</text>
</comment>
<evidence type="ECO:0000313" key="14">
    <source>
        <dbReference type="Proteomes" id="UP001206983"/>
    </source>
</evidence>
<dbReference type="InterPro" id="IPR003439">
    <property type="entry name" value="ABC_transporter-like_ATP-bd"/>
</dbReference>
<dbReference type="Proteomes" id="UP001206983">
    <property type="component" value="Unassembled WGS sequence"/>
</dbReference>